<feature type="region of interest" description="Disordered" evidence="1">
    <location>
        <begin position="136"/>
        <end position="173"/>
    </location>
</feature>
<reference evidence="2" key="2">
    <citation type="submission" date="2022-01" db="EMBL/GenBank/DDBJ databases">
        <authorList>
            <person name="Yamashiro T."/>
            <person name="Shiraishi A."/>
            <person name="Satake H."/>
            <person name="Nakayama K."/>
        </authorList>
    </citation>
    <scope>NUCLEOTIDE SEQUENCE</scope>
</reference>
<evidence type="ECO:0000313" key="2">
    <source>
        <dbReference type="EMBL" id="GJS81563.1"/>
    </source>
</evidence>
<dbReference type="EMBL" id="BQNB010010756">
    <property type="protein sequence ID" value="GJS81563.1"/>
    <property type="molecule type" value="Genomic_DNA"/>
</dbReference>
<sequence>MTPPPGFLTLTPIPGPNANELPPITTYAFTAKTPENTPLAHRAFTLANPEPMINPAFVEDNNEVFESLLRERRKQICNEDLRTELEYFSEEYDEERDMESRLARVMETILILYTKSLRARRQRERGVEFEDALNRDGSRVHRNSKGGRPSKQRAQDNRAVTPPWGEPLPTTPIRDMPRRSLVEFLSTDLPTTYKGLMEKTYTWIDAKEVATNGALNDHRESFDRLKKKILLGQQ</sequence>
<accession>A0ABQ4YY31</accession>
<dbReference type="Proteomes" id="UP001151760">
    <property type="component" value="Unassembled WGS sequence"/>
</dbReference>
<evidence type="ECO:0000256" key="1">
    <source>
        <dbReference type="SAM" id="MobiDB-lite"/>
    </source>
</evidence>
<gene>
    <name evidence="2" type="ORF">Tco_0748104</name>
</gene>
<evidence type="ECO:0000313" key="3">
    <source>
        <dbReference type="Proteomes" id="UP001151760"/>
    </source>
</evidence>
<organism evidence="2 3">
    <name type="scientific">Tanacetum coccineum</name>
    <dbReference type="NCBI Taxonomy" id="301880"/>
    <lineage>
        <taxon>Eukaryota</taxon>
        <taxon>Viridiplantae</taxon>
        <taxon>Streptophyta</taxon>
        <taxon>Embryophyta</taxon>
        <taxon>Tracheophyta</taxon>
        <taxon>Spermatophyta</taxon>
        <taxon>Magnoliopsida</taxon>
        <taxon>eudicotyledons</taxon>
        <taxon>Gunneridae</taxon>
        <taxon>Pentapetalae</taxon>
        <taxon>asterids</taxon>
        <taxon>campanulids</taxon>
        <taxon>Asterales</taxon>
        <taxon>Asteraceae</taxon>
        <taxon>Asteroideae</taxon>
        <taxon>Anthemideae</taxon>
        <taxon>Anthemidinae</taxon>
        <taxon>Tanacetum</taxon>
    </lineage>
</organism>
<feature type="compositionally biased region" description="Basic residues" evidence="1">
    <location>
        <begin position="140"/>
        <end position="151"/>
    </location>
</feature>
<comment type="caution">
    <text evidence="2">The sequence shown here is derived from an EMBL/GenBank/DDBJ whole genome shotgun (WGS) entry which is preliminary data.</text>
</comment>
<protein>
    <submittedName>
        <fullName evidence="2">Uncharacterized protein</fullName>
    </submittedName>
</protein>
<name>A0ABQ4YY31_9ASTR</name>
<proteinExistence type="predicted"/>
<reference evidence="2" key="1">
    <citation type="journal article" date="2022" name="Int. J. Mol. Sci.">
        <title>Draft Genome of Tanacetum Coccineum: Genomic Comparison of Closely Related Tanacetum-Family Plants.</title>
        <authorList>
            <person name="Yamashiro T."/>
            <person name="Shiraishi A."/>
            <person name="Nakayama K."/>
            <person name="Satake H."/>
        </authorList>
    </citation>
    <scope>NUCLEOTIDE SEQUENCE</scope>
</reference>
<keyword evidence="3" id="KW-1185">Reference proteome</keyword>